<evidence type="ECO:0000313" key="3">
    <source>
        <dbReference type="Proteomes" id="UP000830729"/>
    </source>
</evidence>
<evidence type="ECO:0000259" key="1">
    <source>
        <dbReference type="Pfam" id="PF25922"/>
    </source>
</evidence>
<protein>
    <recommendedName>
        <fullName evidence="1">DUF7968 domain-containing protein</fullName>
    </recommendedName>
</protein>
<dbReference type="Pfam" id="PF25922">
    <property type="entry name" value="DUF7968"/>
    <property type="match status" value="1"/>
</dbReference>
<dbReference type="KEGG" id="halx:M0R89_04170"/>
<dbReference type="AlphaFoldDB" id="A0A8U0HWH2"/>
<dbReference type="RefSeq" id="WP_248651310.1">
    <property type="nucleotide sequence ID" value="NZ_CP096659.1"/>
</dbReference>
<proteinExistence type="predicted"/>
<accession>A0A8U0HWH2</accession>
<organism evidence="2 3">
    <name type="scientific">Halorussus limi</name>
    <dbReference type="NCBI Taxonomy" id="2938695"/>
    <lineage>
        <taxon>Archaea</taxon>
        <taxon>Methanobacteriati</taxon>
        <taxon>Methanobacteriota</taxon>
        <taxon>Stenosarchaea group</taxon>
        <taxon>Halobacteria</taxon>
        <taxon>Halobacteriales</taxon>
        <taxon>Haladaptataceae</taxon>
        <taxon>Halorussus</taxon>
    </lineage>
</organism>
<dbReference type="EMBL" id="CP096659">
    <property type="protein sequence ID" value="UPV75267.1"/>
    <property type="molecule type" value="Genomic_DNA"/>
</dbReference>
<reference evidence="2 3" key="1">
    <citation type="submission" date="2022-04" db="EMBL/GenBank/DDBJ databases">
        <title>Diverse halophilic archaea isolated from saline environments.</title>
        <authorList>
            <person name="Cui H.-L."/>
        </authorList>
    </citation>
    <scope>NUCLEOTIDE SEQUENCE [LARGE SCALE GENOMIC DNA]</scope>
    <source>
        <strain evidence="2 3">XZYJT49</strain>
    </source>
</reference>
<gene>
    <name evidence="2" type="ORF">M0R89_04170</name>
</gene>
<dbReference type="InterPro" id="IPR058274">
    <property type="entry name" value="DUF7968"/>
</dbReference>
<sequence>MGSNTDEVDDLSERHENLSPADRVVVSYPEDLSDWGRFQVEKDAFVAYLRKTKTDRVRQGDVWEEFVGVGCCGSTLDVPLRVEDIQGGETFGPETEVEWSVREACGIEGGWQVQSQGGPNEV</sequence>
<dbReference type="GeneID" id="72184367"/>
<evidence type="ECO:0000313" key="2">
    <source>
        <dbReference type="EMBL" id="UPV75267.1"/>
    </source>
</evidence>
<dbReference type="Proteomes" id="UP000830729">
    <property type="component" value="Chromosome"/>
</dbReference>
<name>A0A8U0HWH2_9EURY</name>
<feature type="domain" description="DUF7968" evidence="1">
    <location>
        <begin position="19"/>
        <end position="121"/>
    </location>
</feature>
<keyword evidence="3" id="KW-1185">Reference proteome</keyword>